<evidence type="ECO:0000256" key="1">
    <source>
        <dbReference type="SAM" id="MobiDB-lite"/>
    </source>
</evidence>
<evidence type="ECO:0000313" key="2">
    <source>
        <dbReference type="EMBL" id="MBY3589267.1"/>
    </source>
</evidence>
<name>A0ABS7LCQ7_9HYPH</name>
<protein>
    <submittedName>
        <fullName evidence="2">Uncharacterized protein</fullName>
    </submittedName>
</protein>
<comment type="caution">
    <text evidence="2">The sequence shown here is derived from an EMBL/GenBank/DDBJ whole genome shotgun (WGS) entry which is preliminary data.</text>
</comment>
<reference evidence="2 3" key="1">
    <citation type="submission" date="2020-06" db="EMBL/GenBank/DDBJ databases">
        <title>Global-level population genomics: horizontal gene transfer, symbiosis and evolution in Rhizobia.</title>
        <authorList>
            <person name="Gai Y."/>
        </authorList>
    </citation>
    <scope>NUCLEOTIDE SEQUENCE [LARGE SCALE GENOMIC DNA]</scope>
    <source>
        <strain evidence="2 3">PLR6_1b</strain>
    </source>
</reference>
<dbReference type="Proteomes" id="UP000720124">
    <property type="component" value="Unassembled WGS sequence"/>
</dbReference>
<gene>
    <name evidence="2" type="ORF">HJA87_05140</name>
</gene>
<evidence type="ECO:0000313" key="3">
    <source>
        <dbReference type="Proteomes" id="UP000720124"/>
    </source>
</evidence>
<organism evidence="2 3">
    <name type="scientific">Rhizobium bangladeshense</name>
    <dbReference type="NCBI Taxonomy" id="1138189"/>
    <lineage>
        <taxon>Bacteria</taxon>
        <taxon>Pseudomonadati</taxon>
        <taxon>Pseudomonadota</taxon>
        <taxon>Alphaproteobacteria</taxon>
        <taxon>Hyphomicrobiales</taxon>
        <taxon>Rhizobiaceae</taxon>
        <taxon>Rhizobium/Agrobacterium group</taxon>
        <taxon>Rhizobium</taxon>
    </lineage>
</organism>
<accession>A0ABS7LCQ7</accession>
<dbReference type="RefSeq" id="WP_221095758.1">
    <property type="nucleotide sequence ID" value="NZ_JABDWX010000021.1"/>
</dbReference>
<dbReference type="EMBL" id="JABTXI010000002">
    <property type="protein sequence ID" value="MBY3589267.1"/>
    <property type="molecule type" value="Genomic_DNA"/>
</dbReference>
<feature type="region of interest" description="Disordered" evidence="1">
    <location>
        <begin position="142"/>
        <end position="162"/>
    </location>
</feature>
<keyword evidence="3" id="KW-1185">Reference proteome</keyword>
<sequence length="162" mass="17829">MEKPEDFWAQLSDEGTGYSVIIEDDGAKGYAYLLDSEGGIVSDVWLYNRGPAPEAVDWSDPSKLPFSNPAEFVSNVDFRPIASASELLVQWQQSADRLIEAQLWVRGQLFAILQQGVAPGRSRLAAKDGPLARVLELSQSESELIQPSGRQRCGQPSRLPPQ</sequence>
<proteinExistence type="predicted"/>